<organism evidence="1">
    <name type="scientific">Utricularia reniformis</name>
    <dbReference type="NCBI Taxonomy" id="192314"/>
    <lineage>
        <taxon>Eukaryota</taxon>
        <taxon>Viridiplantae</taxon>
        <taxon>Streptophyta</taxon>
        <taxon>Embryophyta</taxon>
        <taxon>Tracheophyta</taxon>
        <taxon>Spermatophyta</taxon>
        <taxon>Magnoliopsida</taxon>
        <taxon>eudicotyledons</taxon>
        <taxon>Gunneridae</taxon>
        <taxon>Pentapetalae</taxon>
        <taxon>asterids</taxon>
        <taxon>lamiids</taxon>
        <taxon>Lamiales</taxon>
        <taxon>Lentibulariaceae</taxon>
        <taxon>Utricularia</taxon>
    </lineage>
</organism>
<dbReference type="EMBL" id="KY774314">
    <property type="protein sequence ID" value="ART30894.1"/>
    <property type="molecule type" value="Genomic_DNA"/>
</dbReference>
<evidence type="ECO:0000313" key="1">
    <source>
        <dbReference type="EMBL" id="ART30894.1"/>
    </source>
</evidence>
<dbReference type="AlphaFoldDB" id="A0A1Y0B0J8"/>
<accession>A0A1Y0B0J8</accession>
<protein>
    <submittedName>
        <fullName evidence="1">Uncharacterized protein</fullName>
    </submittedName>
</protein>
<geneLocation type="mitochondrion" evidence="1"/>
<reference evidence="1" key="1">
    <citation type="submission" date="2017-03" db="EMBL/GenBank/DDBJ databases">
        <title>The mitochondrial genome of the carnivorous plant Utricularia reniformis (Lentibulariaceae): structure, comparative analysis and evolutionary landmarks.</title>
        <authorList>
            <person name="Silva S.R."/>
            <person name="Alvarenga D.O."/>
            <person name="Michael T.P."/>
            <person name="Miranda V.F.O."/>
            <person name="Varani A.M."/>
        </authorList>
    </citation>
    <scope>NUCLEOTIDE SEQUENCE</scope>
</reference>
<proteinExistence type="predicted"/>
<gene>
    <name evidence="1" type="ORF">AEK19_MT0641</name>
</gene>
<keyword evidence="1" id="KW-0496">Mitochondrion</keyword>
<sequence length="54" mass="6310">MPLQQQQGLTVTRLAAAEYFFFVKDHLLSNTMAKAIIMRRLDGISEDVFPERRR</sequence>
<name>A0A1Y0B0J8_9LAMI</name>